<keyword evidence="1" id="KW-0833">Ubl conjugation pathway</keyword>
<dbReference type="Pfam" id="PF12436">
    <property type="entry name" value="USP7_ICP0_bdg"/>
    <property type="match status" value="1"/>
</dbReference>
<feature type="domain" description="Ubiquitin carboxyl-terminal hydrolase 7 ICP0-binding" evidence="2">
    <location>
        <begin position="243"/>
        <end position="330"/>
    </location>
</feature>
<comment type="caution">
    <text evidence="3">The sequence shown here is derived from an EMBL/GenBank/DDBJ whole genome shotgun (WGS) entry which is preliminary data.</text>
</comment>
<dbReference type="AlphaFoldDB" id="A0AAP0GIN6"/>
<keyword evidence="4" id="KW-1185">Reference proteome</keyword>
<evidence type="ECO:0000259" key="2">
    <source>
        <dbReference type="Pfam" id="PF12436"/>
    </source>
</evidence>
<name>A0AAP0GIN6_9ASTR</name>
<dbReference type="EMBL" id="JBCNJP010000514">
    <property type="protein sequence ID" value="KAK9050656.1"/>
    <property type="molecule type" value="Genomic_DNA"/>
</dbReference>
<dbReference type="InterPro" id="IPR024729">
    <property type="entry name" value="USP7_ICP0-binding_dom"/>
</dbReference>
<evidence type="ECO:0000313" key="4">
    <source>
        <dbReference type="Proteomes" id="UP001408789"/>
    </source>
</evidence>
<gene>
    <name evidence="3" type="ORF">SSX86_030374</name>
</gene>
<protein>
    <recommendedName>
        <fullName evidence="2">Ubiquitin carboxyl-terminal hydrolase 7 ICP0-binding domain-containing protein</fullName>
    </recommendedName>
</protein>
<dbReference type="Proteomes" id="UP001408789">
    <property type="component" value="Unassembled WGS sequence"/>
</dbReference>
<sequence length="331" mass="38564">MEDLLYVNGFHQPITCSEKPDDKTDEEWNLLNRRVCGYIRQWIDDNVLNHVSGDTNAHKLWSKLEQMYAPKTCNGKMFYMKQLMSLRYRDGSSMSGHLNVFQGLINRLSEMGVEIDDEVQALWLLGTLPDSWEAVRTSLLNARSDGVISVELAKHSVLNEEMRRRVQGASLYPPYTLYGGASHLYTTIKVARDEDLRQQIGKDIFFDLVDHDKVFSFRIHKQTPFARFKEEVARKFGVTVHCQRFWLWAKRENRTYRPDYPLTPQEEAQPVGQLLEVLNKANNVNSSSSELKLFLEVEIGQDSWPVPPPVKTKNKILLFFKLYDPFKEELW</sequence>
<reference evidence="3 4" key="1">
    <citation type="submission" date="2024-04" db="EMBL/GenBank/DDBJ databases">
        <title>The reference genome of an endangered Asteraceae, Deinandra increscens subsp. villosa, native to the Central Coast of California.</title>
        <authorList>
            <person name="Guilliams M."/>
            <person name="Hasenstab-Lehman K."/>
            <person name="Meyer R."/>
            <person name="Mcevoy S."/>
        </authorList>
    </citation>
    <scope>NUCLEOTIDE SEQUENCE [LARGE SCALE GENOMIC DNA]</scope>
    <source>
        <tissue evidence="3">Leaf</tissue>
    </source>
</reference>
<accession>A0AAP0GIN6</accession>
<evidence type="ECO:0000256" key="1">
    <source>
        <dbReference type="ARBA" id="ARBA00022786"/>
    </source>
</evidence>
<dbReference type="GO" id="GO:0140096">
    <property type="term" value="F:catalytic activity, acting on a protein"/>
    <property type="evidence" value="ECO:0007669"/>
    <property type="project" value="UniProtKB-ARBA"/>
</dbReference>
<proteinExistence type="predicted"/>
<dbReference type="Pfam" id="PF14223">
    <property type="entry name" value="Retrotran_gag_2"/>
    <property type="match status" value="1"/>
</dbReference>
<evidence type="ECO:0000313" key="3">
    <source>
        <dbReference type="EMBL" id="KAK9050656.1"/>
    </source>
</evidence>
<organism evidence="3 4">
    <name type="scientific">Deinandra increscens subsp. villosa</name>
    <dbReference type="NCBI Taxonomy" id="3103831"/>
    <lineage>
        <taxon>Eukaryota</taxon>
        <taxon>Viridiplantae</taxon>
        <taxon>Streptophyta</taxon>
        <taxon>Embryophyta</taxon>
        <taxon>Tracheophyta</taxon>
        <taxon>Spermatophyta</taxon>
        <taxon>Magnoliopsida</taxon>
        <taxon>eudicotyledons</taxon>
        <taxon>Gunneridae</taxon>
        <taxon>Pentapetalae</taxon>
        <taxon>asterids</taxon>
        <taxon>campanulids</taxon>
        <taxon>Asterales</taxon>
        <taxon>Asteraceae</taxon>
        <taxon>Asteroideae</taxon>
        <taxon>Heliantheae alliance</taxon>
        <taxon>Madieae</taxon>
        <taxon>Madiinae</taxon>
        <taxon>Deinandra</taxon>
    </lineage>
</organism>